<dbReference type="RefSeq" id="XP_018129986.2">
    <property type="nucleotide sequence ID" value="XM_018275220.2"/>
</dbReference>
<keyword evidence="5" id="KW-0092">Biotin</keyword>
<evidence type="ECO:0000259" key="7">
    <source>
        <dbReference type="PROSITE" id="PS50975"/>
    </source>
</evidence>
<keyword evidence="2" id="KW-0436">Ligase</keyword>
<feature type="domain" description="ATP-grasp" evidence="7">
    <location>
        <begin position="125"/>
        <end position="321"/>
    </location>
</feature>
<dbReference type="Pfam" id="PF02785">
    <property type="entry name" value="Biotin_carb_C"/>
    <property type="match status" value="1"/>
</dbReference>
<evidence type="ECO:0000256" key="3">
    <source>
        <dbReference type="ARBA" id="ARBA00022741"/>
    </source>
</evidence>
<protein>
    <submittedName>
        <fullName evidence="9">Uncharacterized protein</fullName>
    </submittedName>
</protein>
<dbReference type="InterPro" id="IPR011053">
    <property type="entry name" value="Single_hybrid_motif"/>
</dbReference>
<dbReference type="AlphaFoldDB" id="A0A1B8GK88"/>
<evidence type="ECO:0000313" key="9">
    <source>
        <dbReference type="EMBL" id="OBT96253.2"/>
    </source>
</evidence>
<dbReference type="InterPro" id="IPR011054">
    <property type="entry name" value="Rudment_hybrid_motif"/>
</dbReference>
<accession>A0A1B8GK88</accession>
<dbReference type="GO" id="GO:0016874">
    <property type="term" value="F:ligase activity"/>
    <property type="evidence" value="ECO:0007669"/>
    <property type="project" value="UniProtKB-KW"/>
</dbReference>
<evidence type="ECO:0000256" key="1">
    <source>
        <dbReference type="ARBA" id="ARBA00001953"/>
    </source>
</evidence>
<dbReference type="Pfam" id="PF00289">
    <property type="entry name" value="Biotin_carb_N"/>
    <property type="match status" value="1"/>
</dbReference>
<dbReference type="EMBL" id="KV460229">
    <property type="protein sequence ID" value="OBT96253.2"/>
    <property type="molecule type" value="Genomic_DNA"/>
</dbReference>
<organism evidence="9 10">
    <name type="scientific">Pseudogymnoascus verrucosus</name>
    <dbReference type="NCBI Taxonomy" id="342668"/>
    <lineage>
        <taxon>Eukaryota</taxon>
        <taxon>Fungi</taxon>
        <taxon>Dikarya</taxon>
        <taxon>Ascomycota</taxon>
        <taxon>Pezizomycotina</taxon>
        <taxon>Leotiomycetes</taxon>
        <taxon>Thelebolales</taxon>
        <taxon>Thelebolaceae</taxon>
        <taxon>Pseudogymnoascus</taxon>
    </lineage>
</organism>
<dbReference type="InterPro" id="IPR016185">
    <property type="entry name" value="PreATP-grasp_dom_sf"/>
</dbReference>
<dbReference type="Proteomes" id="UP000091956">
    <property type="component" value="Unassembled WGS sequence"/>
</dbReference>
<dbReference type="GO" id="GO:0046872">
    <property type="term" value="F:metal ion binding"/>
    <property type="evidence" value="ECO:0007669"/>
    <property type="project" value="InterPro"/>
</dbReference>
<keyword evidence="10" id="KW-1185">Reference proteome</keyword>
<keyword evidence="3 6" id="KW-0547">Nucleotide-binding</keyword>
<dbReference type="SUPFAM" id="SSF51230">
    <property type="entry name" value="Single hybrid motif"/>
    <property type="match status" value="1"/>
</dbReference>
<dbReference type="InterPro" id="IPR005482">
    <property type="entry name" value="Biotin_COase_C"/>
</dbReference>
<dbReference type="InterPro" id="IPR011764">
    <property type="entry name" value="Biotin_carboxylation_dom"/>
</dbReference>
<dbReference type="PROSITE" id="PS00867">
    <property type="entry name" value="CPSASE_2"/>
    <property type="match status" value="1"/>
</dbReference>
<comment type="cofactor">
    <cofactor evidence="1">
        <name>biotin</name>
        <dbReference type="ChEBI" id="CHEBI:57586"/>
    </cofactor>
</comment>
<dbReference type="SUPFAM" id="SSF56059">
    <property type="entry name" value="Glutathione synthetase ATP-binding domain-like"/>
    <property type="match status" value="1"/>
</dbReference>
<name>A0A1B8GK88_9PEZI</name>
<sequence length="653" mass="69958">MAESHQPTRPIRRLLIVNRGEIAIRILSSARELDLETYTLYTADDTSHTLQSTHAVSIPSPSTYLDIPALIAIIKSHNIDSVHPGYGFLSESAEFAHRAWTEAGAVVIGPGWETLARTGDKLAARQLAEECKVPVLPALQTPTDNVEDIRRFATQIGWPIIIKAVDGGGGRGIRIVREEGDLAGLMERALRESPQGLVFAEKAAVDGYRHVEVQIVGDGTGNVRHLWERECSIQRRFQKVVEFAPSSIRDRAVVGRVIEAAMRMARKVSYLSLGTFEFLVHSSKPEFYFLEVNPRLQVEHTITESLCPGLDLVKVQLCLAAGQELDTLLPNISRDPLVPPPLHSLQLRITAEDATANWALNTGTINSLALPSGNGIRVDHHLTAGLVVKTDFDSLLAKIVITTSSWTDLVAKAIRALNDTHIIGVKTSLPALRGILAHPAFKAQACDTQWLESTLPALLAAGTSITATIPSPATPSAAPAFAPSSSSAPLRKGDAWSLTLTPTTTASSSSTPPPAPAHLLLTKLLRNDFPSSLTADILFTAPSAPPMSYTLALTSTAASAGALTSAHRRGEAGNARHIVFPFPGQLVELLVDVGDRVGKGDVVAVVKQMKMELEIRASGEGVVGWVFEGEDGDEVGEGVLAVELVDEGGRAKL</sequence>
<dbReference type="GeneID" id="28839146"/>
<dbReference type="InterPro" id="IPR005479">
    <property type="entry name" value="CPAse_ATP-bd"/>
</dbReference>
<dbReference type="InterPro" id="IPR005481">
    <property type="entry name" value="BC-like_N"/>
</dbReference>
<dbReference type="PROSITE" id="PS50979">
    <property type="entry name" value="BC"/>
    <property type="match status" value="1"/>
</dbReference>
<dbReference type="SMART" id="SM00878">
    <property type="entry name" value="Biotin_carb_C"/>
    <property type="match status" value="1"/>
</dbReference>
<evidence type="ECO:0000256" key="4">
    <source>
        <dbReference type="ARBA" id="ARBA00022840"/>
    </source>
</evidence>
<evidence type="ECO:0000313" key="10">
    <source>
        <dbReference type="Proteomes" id="UP000091956"/>
    </source>
</evidence>
<feature type="domain" description="Biotin carboxylation" evidence="8">
    <location>
        <begin position="10"/>
        <end position="456"/>
    </location>
</feature>
<dbReference type="Gene3D" id="2.40.50.100">
    <property type="match status" value="1"/>
</dbReference>
<evidence type="ECO:0000256" key="2">
    <source>
        <dbReference type="ARBA" id="ARBA00022598"/>
    </source>
</evidence>
<dbReference type="GO" id="GO:0005524">
    <property type="term" value="F:ATP binding"/>
    <property type="evidence" value="ECO:0007669"/>
    <property type="project" value="UniProtKB-UniRule"/>
</dbReference>
<dbReference type="Pfam" id="PF00364">
    <property type="entry name" value="Biotin_lipoyl"/>
    <property type="match status" value="1"/>
</dbReference>
<dbReference type="STRING" id="342668.A0A1B8GK88"/>
<dbReference type="PROSITE" id="PS50975">
    <property type="entry name" value="ATP_GRASP"/>
    <property type="match status" value="1"/>
</dbReference>
<reference evidence="9 10" key="1">
    <citation type="submission" date="2016-03" db="EMBL/GenBank/DDBJ databases">
        <title>Comparative genomics of Pseudogymnoascus destructans, the fungus causing white-nose syndrome of bats.</title>
        <authorList>
            <person name="Palmer J.M."/>
            <person name="Drees K.P."/>
            <person name="Foster J.T."/>
            <person name="Lindner D.L."/>
        </authorList>
    </citation>
    <scope>NUCLEOTIDE SEQUENCE [LARGE SCALE GENOMIC DNA]</scope>
    <source>
        <strain evidence="9 10">UAMH 10579</strain>
    </source>
</reference>
<dbReference type="PANTHER" id="PTHR45007">
    <property type="entry name" value="CARBOXYLASE, PUTATIVE (AFU_ORTHOLOGUE AFUA_5G07570)-RELATED"/>
    <property type="match status" value="1"/>
</dbReference>
<dbReference type="FunFam" id="3.30.1490.20:FF:000003">
    <property type="entry name" value="acetyl-CoA carboxylase isoform X1"/>
    <property type="match status" value="1"/>
</dbReference>
<gene>
    <name evidence="9" type="ORF">VE01_05760</name>
</gene>
<evidence type="ECO:0000259" key="8">
    <source>
        <dbReference type="PROSITE" id="PS50979"/>
    </source>
</evidence>
<dbReference type="PANTHER" id="PTHR45007:SF1">
    <property type="entry name" value="CARBOXYLASE, PUTATIVE (AFU_ORTHOLOGUE AFUA_5G07570)-RELATED"/>
    <property type="match status" value="1"/>
</dbReference>
<dbReference type="CDD" id="cd06850">
    <property type="entry name" value="biotinyl_domain"/>
    <property type="match status" value="1"/>
</dbReference>
<proteinExistence type="predicted"/>
<dbReference type="InterPro" id="IPR011761">
    <property type="entry name" value="ATP-grasp"/>
</dbReference>
<keyword evidence="4 6" id="KW-0067">ATP-binding</keyword>
<evidence type="ECO:0000256" key="6">
    <source>
        <dbReference type="PROSITE-ProRule" id="PRU00409"/>
    </source>
</evidence>
<dbReference type="Gene3D" id="3.30.470.20">
    <property type="entry name" value="ATP-grasp fold, B domain"/>
    <property type="match status" value="1"/>
</dbReference>
<dbReference type="Pfam" id="PF02786">
    <property type="entry name" value="CPSase_L_D2"/>
    <property type="match status" value="1"/>
</dbReference>
<evidence type="ECO:0000256" key="5">
    <source>
        <dbReference type="ARBA" id="ARBA00023267"/>
    </source>
</evidence>
<dbReference type="SUPFAM" id="SSF52440">
    <property type="entry name" value="PreATP-grasp domain"/>
    <property type="match status" value="1"/>
</dbReference>
<dbReference type="InterPro" id="IPR000089">
    <property type="entry name" value="Biotin_lipoyl"/>
</dbReference>
<dbReference type="SUPFAM" id="SSF51246">
    <property type="entry name" value="Rudiment single hybrid motif"/>
    <property type="match status" value="1"/>
</dbReference>
<reference evidence="10" key="2">
    <citation type="journal article" date="2018" name="Nat. Commun.">
        <title>Extreme sensitivity to ultraviolet light in the fungal pathogen causing white-nose syndrome of bats.</title>
        <authorList>
            <person name="Palmer J.M."/>
            <person name="Drees K.P."/>
            <person name="Foster J.T."/>
            <person name="Lindner D.L."/>
        </authorList>
    </citation>
    <scope>NUCLEOTIDE SEQUENCE [LARGE SCALE GENOMIC DNA]</scope>
    <source>
        <strain evidence="10">UAMH 10579</strain>
    </source>
</reference>